<accession>A0A8X6WBB5</accession>
<sequence length="80" mass="8872">MPIFARGLPAHFPNDHNVKAFTENQPLLEFCSVATCSSGLRNFVSLDYSPGHEGQNLTPIKLQIHQDGRDWHKATKGLNG</sequence>
<gene>
    <name evidence="1" type="ORF">TNCV_4360231</name>
</gene>
<dbReference type="AlphaFoldDB" id="A0A8X6WBB5"/>
<keyword evidence="2" id="KW-1185">Reference proteome</keyword>
<dbReference type="Proteomes" id="UP000887159">
    <property type="component" value="Unassembled WGS sequence"/>
</dbReference>
<protein>
    <submittedName>
        <fullName evidence="1">Uncharacterized protein</fullName>
    </submittedName>
</protein>
<dbReference type="EMBL" id="BMAU01021396">
    <property type="protein sequence ID" value="GFY31116.1"/>
    <property type="molecule type" value="Genomic_DNA"/>
</dbReference>
<organism evidence="1 2">
    <name type="scientific">Trichonephila clavipes</name>
    <name type="common">Golden silk orbweaver</name>
    <name type="synonym">Nephila clavipes</name>
    <dbReference type="NCBI Taxonomy" id="2585209"/>
    <lineage>
        <taxon>Eukaryota</taxon>
        <taxon>Metazoa</taxon>
        <taxon>Ecdysozoa</taxon>
        <taxon>Arthropoda</taxon>
        <taxon>Chelicerata</taxon>
        <taxon>Arachnida</taxon>
        <taxon>Araneae</taxon>
        <taxon>Araneomorphae</taxon>
        <taxon>Entelegynae</taxon>
        <taxon>Araneoidea</taxon>
        <taxon>Nephilidae</taxon>
        <taxon>Trichonephila</taxon>
    </lineage>
</organism>
<name>A0A8X6WBB5_TRICX</name>
<evidence type="ECO:0000313" key="2">
    <source>
        <dbReference type="Proteomes" id="UP000887159"/>
    </source>
</evidence>
<reference evidence="1" key="1">
    <citation type="submission" date="2020-08" db="EMBL/GenBank/DDBJ databases">
        <title>Multicomponent nature underlies the extraordinary mechanical properties of spider dragline silk.</title>
        <authorList>
            <person name="Kono N."/>
            <person name="Nakamura H."/>
            <person name="Mori M."/>
            <person name="Yoshida Y."/>
            <person name="Ohtoshi R."/>
            <person name="Malay A.D."/>
            <person name="Moran D.A.P."/>
            <person name="Tomita M."/>
            <person name="Numata K."/>
            <person name="Arakawa K."/>
        </authorList>
    </citation>
    <scope>NUCLEOTIDE SEQUENCE</scope>
</reference>
<proteinExistence type="predicted"/>
<evidence type="ECO:0000313" key="1">
    <source>
        <dbReference type="EMBL" id="GFY31116.1"/>
    </source>
</evidence>
<comment type="caution">
    <text evidence="1">The sequence shown here is derived from an EMBL/GenBank/DDBJ whole genome shotgun (WGS) entry which is preliminary data.</text>
</comment>